<protein>
    <submittedName>
        <fullName evidence="8">S8 family serine peptidase</fullName>
    </submittedName>
</protein>
<dbReference type="PROSITE" id="PS51892">
    <property type="entry name" value="SUBTILASE"/>
    <property type="match status" value="1"/>
</dbReference>
<dbReference type="InterPro" id="IPR000209">
    <property type="entry name" value="Peptidase_S8/S53_dom"/>
</dbReference>
<dbReference type="Pfam" id="PF18962">
    <property type="entry name" value="Por_Secre_tail"/>
    <property type="match status" value="1"/>
</dbReference>
<keyword evidence="4 5" id="KW-0720">Serine protease</keyword>
<dbReference type="PANTHER" id="PTHR43399">
    <property type="entry name" value="SUBTILISIN-RELATED"/>
    <property type="match status" value="1"/>
</dbReference>
<keyword evidence="9" id="KW-1185">Reference proteome</keyword>
<dbReference type="InterPro" id="IPR017317">
    <property type="entry name" value="Pept_S8_subtilisin_bacteroid-2"/>
</dbReference>
<dbReference type="InterPro" id="IPR023828">
    <property type="entry name" value="Peptidase_S8_Ser-AS"/>
</dbReference>
<feature type="active site" description="Charge relay system" evidence="5">
    <location>
        <position position="222"/>
    </location>
</feature>
<reference evidence="9" key="1">
    <citation type="journal article" date="2019" name="Int. J. Syst. Evol. Microbiol.">
        <title>The Global Catalogue of Microorganisms (GCM) 10K type strain sequencing project: providing services to taxonomists for standard genome sequencing and annotation.</title>
        <authorList>
            <consortium name="The Broad Institute Genomics Platform"/>
            <consortium name="The Broad Institute Genome Sequencing Center for Infectious Disease"/>
            <person name="Wu L."/>
            <person name="Ma J."/>
        </authorList>
    </citation>
    <scope>NUCLEOTIDE SEQUENCE [LARGE SCALE GENOMIC DNA]</scope>
    <source>
        <strain evidence="9">CGMCC 1.15180</strain>
    </source>
</reference>
<feature type="domain" description="Secretion system C-terminal sorting" evidence="7">
    <location>
        <begin position="472"/>
        <end position="546"/>
    </location>
</feature>
<keyword evidence="3 5" id="KW-0378">Hydrolase</keyword>
<dbReference type="SUPFAM" id="SSF52743">
    <property type="entry name" value="Subtilisin-like"/>
    <property type="match status" value="1"/>
</dbReference>
<evidence type="ECO:0000256" key="5">
    <source>
        <dbReference type="PROSITE-ProRule" id="PRU01240"/>
    </source>
</evidence>
<evidence type="ECO:0000256" key="2">
    <source>
        <dbReference type="ARBA" id="ARBA00022670"/>
    </source>
</evidence>
<evidence type="ECO:0000259" key="6">
    <source>
        <dbReference type="Pfam" id="PF00082"/>
    </source>
</evidence>
<dbReference type="Pfam" id="PF00082">
    <property type="entry name" value="Peptidase_S8"/>
    <property type="match status" value="1"/>
</dbReference>
<feature type="active site" description="Charge relay system" evidence="5">
    <location>
        <position position="181"/>
    </location>
</feature>
<evidence type="ECO:0000259" key="7">
    <source>
        <dbReference type="Pfam" id="PF18962"/>
    </source>
</evidence>
<proteinExistence type="inferred from homology"/>
<dbReference type="PIRSF" id="PIRSF037903">
    <property type="entry name" value="Subtilisin_rel_GFO_2223"/>
    <property type="match status" value="1"/>
</dbReference>
<dbReference type="Gene3D" id="3.40.50.200">
    <property type="entry name" value="Peptidase S8/S53 domain"/>
    <property type="match status" value="1"/>
</dbReference>
<feature type="domain" description="Peptidase S8/S53" evidence="6">
    <location>
        <begin position="172"/>
        <end position="446"/>
    </location>
</feature>
<evidence type="ECO:0000256" key="4">
    <source>
        <dbReference type="ARBA" id="ARBA00022825"/>
    </source>
</evidence>
<comment type="caution">
    <text evidence="8">The sequence shown here is derived from an EMBL/GenBank/DDBJ whole genome shotgun (WGS) entry which is preliminary data.</text>
</comment>
<organism evidence="8 9">
    <name type="scientific">Belliella marina</name>
    <dbReference type="NCBI Taxonomy" id="1644146"/>
    <lineage>
        <taxon>Bacteria</taxon>
        <taxon>Pseudomonadati</taxon>
        <taxon>Bacteroidota</taxon>
        <taxon>Cytophagia</taxon>
        <taxon>Cytophagales</taxon>
        <taxon>Cyclobacteriaceae</taxon>
        <taxon>Belliella</taxon>
    </lineage>
</organism>
<dbReference type="InterPro" id="IPR026444">
    <property type="entry name" value="Secre_tail"/>
</dbReference>
<evidence type="ECO:0000313" key="9">
    <source>
        <dbReference type="Proteomes" id="UP001597361"/>
    </source>
</evidence>
<keyword evidence="2 5" id="KW-0645">Protease</keyword>
<name>A0ABW4VGG5_9BACT</name>
<dbReference type="NCBIfam" id="TIGR04183">
    <property type="entry name" value="Por_Secre_tail"/>
    <property type="match status" value="1"/>
</dbReference>
<evidence type="ECO:0000256" key="3">
    <source>
        <dbReference type="ARBA" id="ARBA00022801"/>
    </source>
</evidence>
<dbReference type="InterPro" id="IPR015500">
    <property type="entry name" value="Peptidase_S8_subtilisin-rel"/>
</dbReference>
<dbReference type="EMBL" id="JBHUHR010000006">
    <property type="protein sequence ID" value="MFD2033768.1"/>
    <property type="molecule type" value="Genomic_DNA"/>
</dbReference>
<gene>
    <name evidence="8" type="ORF">ACFSKL_03145</name>
</gene>
<dbReference type="Proteomes" id="UP001597361">
    <property type="component" value="Unassembled WGS sequence"/>
</dbReference>
<accession>A0ABW4VGG5</accession>
<dbReference type="PROSITE" id="PS00138">
    <property type="entry name" value="SUBTILASE_SER"/>
    <property type="match status" value="1"/>
</dbReference>
<evidence type="ECO:0000256" key="1">
    <source>
        <dbReference type="ARBA" id="ARBA00011073"/>
    </source>
</evidence>
<feature type="active site" description="Charge relay system" evidence="5">
    <location>
        <position position="400"/>
    </location>
</feature>
<sequence length="548" mass="59990">MGKTKILLTFFFIASIQLTYSQGKYAVHYKFKPQENFSLENAGEFLTTKSIDRRDRQGILLDSLDLPISNRYVEVVLQNCETLLYNSKWMNASVVVANQVQVDAISNLDFVEKVEFVAPVGNPGGRIFRGIKGGNTLNLKFRLKSKKEASEVYDFQNSLLGIQDMHGEGFTGAGILVAVFDAGFLGVDQVEGFRHLFDNNQILATKDLVDMANPNVFTKSQHGTNVLSLIAANSPERLVSGAPDADYILCITEDVPTEYRIEEYNWLRAAEFADSLGVDIINSSLGYLDFDDPTMDYYAENLDGKTALISQAAAISAQKGILVVTSVGNYGGRGESSLTAPADAEGVLSIGSVDSNSNRSPFSSQGPNALGKVKPELTTFGQSVYMIRSNGVVGTGNGTSFSSPQIAALAAGLWQAKPEWSKDKLIAELLKSGTQANNPDSQLGYGIPNFLRAYYGEVLSVDEKTENSVWKIYPNPHEGTELFVLFGNSLEANFRLYDVSGTLVSEQGIRRDSNQDPFKVNLPFVGKGLYMVEVQSEAIVKRTKLIKR</sequence>
<dbReference type="PANTHER" id="PTHR43399:SF4">
    <property type="entry name" value="CELL WALL-ASSOCIATED PROTEASE"/>
    <property type="match status" value="1"/>
</dbReference>
<dbReference type="InterPro" id="IPR051048">
    <property type="entry name" value="Peptidase_S8/S53_subtilisin"/>
</dbReference>
<dbReference type="PRINTS" id="PR00723">
    <property type="entry name" value="SUBTILISIN"/>
</dbReference>
<comment type="similarity">
    <text evidence="1 5">Belongs to the peptidase S8 family.</text>
</comment>
<dbReference type="InterPro" id="IPR036852">
    <property type="entry name" value="Peptidase_S8/S53_dom_sf"/>
</dbReference>
<evidence type="ECO:0000313" key="8">
    <source>
        <dbReference type="EMBL" id="MFD2033768.1"/>
    </source>
</evidence>
<dbReference type="RefSeq" id="WP_376883453.1">
    <property type="nucleotide sequence ID" value="NZ_JBHUHR010000006.1"/>
</dbReference>
<dbReference type="CDD" id="cd07493">
    <property type="entry name" value="Peptidases_S8_9"/>
    <property type="match status" value="1"/>
</dbReference>